<organism evidence="2 3">
    <name type="scientific">Phycisphaera mikurensis (strain NBRC 102666 / KCTC 22515 / FYK2301M01)</name>
    <dbReference type="NCBI Taxonomy" id="1142394"/>
    <lineage>
        <taxon>Bacteria</taxon>
        <taxon>Pseudomonadati</taxon>
        <taxon>Planctomycetota</taxon>
        <taxon>Phycisphaerae</taxon>
        <taxon>Phycisphaerales</taxon>
        <taxon>Phycisphaeraceae</taxon>
        <taxon>Phycisphaera</taxon>
    </lineage>
</organism>
<dbReference type="KEGG" id="phm:PSMK_12240"/>
<dbReference type="CDD" id="cd06260">
    <property type="entry name" value="DUF820-like"/>
    <property type="match status" value="1"/>
</dbReference>
<dbReference type="Pfam" id="PF05685">
    <property type="entry name" value="Uma2"/>
    <property type="match status" value="1"/>
</dbReference>
<dbReference type="SUPFAM" id="SSF52980">
    <property type="entry name" value="Restriction endonuclease-like"/>
    <property type="match status" value="1"/>
</dbReference>
<dbReference type="STRING" id="1142394.PSMK_12240"/>
<dbReference type="InterPro" id="IPR012296">
    <property type="entry name" value="Nuclease_put_TT1808"/>
</dbReference>
<reference evidence="2 3" key="1">
    <citation type="submission" date="2012-02" db="EMBL/GenBank/DDBJ databases">
        <title>Complete genome sequence of Phycisphaera mikurensis NBRC 102666.</title>
        <authorList>
            <person name="Ankai A."/>
            <person name="Hosoyama A."/>
            <person name="Terui Y."/>
            <person name="Sekine M."/>
            <person name="Fukai R."/>
            <person name="Kato Y."/>
            <person name="Nakamura S."/>
            <person name="Yamada-Narita S."/>
            <person name="Kawakoshi A."/>
            <person name="Fukunaga Y."/>
            <person name="Yamazaki S."/>
            <person name="Fujita N."/>
        </authorList>
    </citation>
    <scope>NUCLEOTIDE SEQUENCE [LARGE SCALE GENOMIC DNA]</scope>
    <source>
        <strain evidence="3">NBRC 102666 / KCTC 22515 / FYK2301M01</strain>
    </source>
</reference>
<dbReference type="HOGENOM" id="CLU_2247529_0_0_0"/>
<dbReference type="OrthoDB" id="274259at2"/>
<dbReference type="InterPro" id="IPR011335">
    <property type="entry name" value="Restrct_endonuc-II-like"/>
</dbReference>
<dbReference type="InterPro" id="IPR008538">
    <property type="entry name" value="Uma2"/>
</dbReference>
<name>I0IDP5_PHYMF</name>
<dbReference type="Gene3D" id="3.90.1570.10">
    <property type="entry name" value="tt1808, chain A"/>
    <property type="match status" value="1"/>
</dbReference>
<feature type="domain" description="Putative restriction endonuclease" evidence="1">
    <location>
        <begin position="13"/>
        <end position="99"/>
    </location>
</feature>
<protein>
    <recommendedName>
        <fullName evidence="1">Putative restriction endonuclease domain-containing protein</fullName>
    </recommendedName>
</protein>
<evidence type="ECO:0000313" key="2">
    <source>
        <dbReference type="EMBL" id="BAM03383.1"/>
    </source>
</evidence>
<dbReference type="RefSeq" id="WP_014436602.1">
    <property type="nucleotide sequence ID" value="NC_017080.1"/>
</dbReference>
<dbReference type="EMBL" id="AP012338">
    <property type="protein sequence ID" value="BAM03383.1"/>
    <property type="molecule type" value="Genomic_DNA"/>
</dbReference>
<dbReference type="AlphaFoldDB" id="I0IDP5"/>
<keyword evidence="3" id="KW-1185">Reference proteome</keyword>
<accession>I0IDP5</accession>
<evidence type="ECO:0000313" key="3">
    <source>
        <dbReference type="Proteomes" id="UP000007881"/>
    </source>
</evidence>
<dbReference type="Proteomes" id="UP000007881">
    <property type="component" value="Chromosome"/>
</dbReference>
<gene>
    <name evidence="2" type="ordered locus">PSMK_12240</name>
</gene>
<sequence length="104" mass="11129">MSHPGTLAPPMTVEHFERLSAASDERMELIRGKVIAASPAGVHHGLVTQRLARIISNFVYENALGDVAAAETGFRLSLPDDDPAEPTVRAPDIAFLRKAGSARP</sequence>
<evidence type="ECO:0000259" key="1">
    <source>
        <dbReference type="Pfam" id="PF05685"/>
    </source>
</evidence>
<proteinExistence type="predicted"/>
<dbReference type="eggNOG" id="COG4636">
    <property type="taxonomic scope" value="Bacteria"/>
</dbReference>